<keyword evidence="4" id="KW-1185">Reference proteome</keyword>
<proteinExistence type="predicted"/>
<evidence type="ECO:0000256" key="1">
    <source>
        <dbReference type="SAM" id="Coils"/>
    </source>
</evidence>
<keyword evidence="1" id="KW-0175">Coiled coil</keyword>
<name>A0A7J0FCE6_9ERIC</name>
<dbReference type="Proteomes" id="UP000585474">
    <property type="component" value="Unassembled WGS sequence"/>
</dbReference>
<feature type="coiled-coil region" evidence="1">
    <location>
        <begin position="47"/>
        <end position="74"/>
    </location>
</feature>
<evidence type="ECO:0000313" key="4">
    <source>
        <dbReference type="Proteomes" id="UP000585474"/>
    </source>
</evidence>
<dbReference type="EMBL" id="BJWL01000010">
    <property type="protein sequence ID" value="GFY95557.1"/>
    <property type="molecule type" value="Genomic_DNA"/>
</dbReference>
<protein>
    <submittedName>
        <fullName evidence="3">Uncharacterized protein</fullName>
    </submittedName>
</protein>
<dbReference type="AlphaFoldDB" id="A0A7J0FCE6"/>
<gene>
    <name evidence="3" type="ORF">Acr_10g0009420</name>
</gene>
<evidence type="ECO:0000256" key="2">
    <source>
        <dbReference type="SAM" id="MobiDB-lite"/>
    </source>
</evidence>
<feature type="compositionally biased region" description="Polar residues" evidence="2">
    <location>
        <begin position="13"/>
        <end position="23"/>
    </location>
</feature>
<organism evidence="3 4">
    <name type="scientific">Actinidia rufa</name>
    <dbReference type="NCBI Taxonomy" id="165716"/>
    <lineage>
        <taxon>Eukaryota</taxon>
        <taxon>Viridiplantae</taxon>
        <taxon>Streptophyta</taxon>
        <taxon>Embryophyta</taxon>
        <taxon>Tracheophyta</taxon>
        <taxon>Spermatophyta</taxon>
        <taxon>Magnoliopsida</taxon>
        <taxon>eudicotyledons</taxon>
        <taxon>Gunneridae</taxon>
        <taxon>Pentapetalae</taxon>
        <taxon>asterids</taxon>
        <taxon>Ericales</taxon>
        <taxon>Actinidiaceae</taxon>
        <taxon>Actinidia</taxon>
    </lineage>
</organism>
<comment type="caution">
    <text evidence="3">The sequence shown here is derived from an EMBL/GenBank/DDBJ whole genome shotgun (WGS) entry which is preliminary data.</text>
</comment>
<accession>A0A7J0FCE6</accession>
<sequence>MGQSFPPTRKRLTTSPRTNWSPSPSTPWAEGQLADLGEDAIKTKAELKDKSKAMVRLETEVAELTSKLALAKKLIIEEFKSSDDFKEVVTDSTATYFSDGFEFYKRQLLYQHPNLGVDVASMEMDADLVEEDKVAKTGEKEEDNEGEANPTP</sequence>
<reference evidence="3 4" key="1">
    <citation type="submission" date="2019-07" db="EMBL/GenBank/DDBJ databases">
        <title>De Novo Assembly of kiwifruit Actinidia rufa.</title>
        <authorList>
            <person name="Sugita-Konishi S."/>
            <person name="Sato K."/>
            <person name="Mori E."/>
            <person name="Abe Y."/>
            <person name="Kisaki G."/>
            <person name="Hamano K."/>
            <person name="Suezawa K."/>
            <person name="Otani M."/>
            <person name="Fukuda T."/>
            <person name="Manabe T."/>
            <person name="Gomi K."/>
            <person name="Tabuchi M."/>
            <person name="Akimitsu K."/>
            <person name="Kataoka I."/>
        </authorList>
    </citation>
    <scope>NUCLEOTIDE SEQUENCE [LARGE SCALE GENOMIC DNA]</scope>
    <source>
        <strain evidence="4">cv. Fuchu</strain>
    </source>
</reference>
<feature type="region of interest" description="Disordered" evidence="2">
    <location>
        <begin position="1"/>
        <end position="32"/>
    </location>
</feature>
<evidence type="ECO:0000313" key="3">
    <source>
        <dbReference type="EMBL" id="GFY95557.1"/>
    </source>
</evidence>
<feature type="region of interest" description="Disordered" evidence="2">
    <location>
        <begin position="130"/>
        <end position="152"/>
    </location>
</feature>